<dbReference type="SUPFAM" id="SSF52833">
    <property type="entry name" value="Thioredoxin-like"/>
    <property type="match status" value="1"/>
</dbReference>
<dbReference type="InterPro" id="IPR011899">
    <property type="entry name" value="Glutaredoxin_euk/vir"/>
</dbReference>
<dbReference type="RefSeq" id="XP_033539039.1">
    <property type="nucleotide sequence ID" value="XM_033678494.1"/>
</dbReference>
<evidence type="ECO:0000259" key="2">
    <source>
        <dbReference type="Pfam" id="PF00462"/>
    </source>
</evidence>
<dbReference type="InterPro" id="IPR014025">
    <property type="entry name" value="Glutaredoxin_subgr"/>
</dbReference>
<reference evidence="3 5" key="1">
    <citation type="submission" date="2020-01" db="EMBL/GenBank/DDBJ databases">
        <authorList>
            <consortium name="DOE Joint Genome Institute"/>
            <person name="Haridas S."/>
            <person name="Albert R."/>
            <person name="Binder M."/>
            <person name="Bloem J."/>
            <person name="Labutti K."/>
            <person name="Salamov A."/>
            <person name="Andreopoulos B."/>
            <person name="Baker S.E."/>
            <person name="Barry K."/>
            <person name="Bills G."/>
            <person name="Bluhm B.H."/>
            <person name="Cannon C."/>
            <person name="Castanera R."/>
            <person name="Culley D.E."/>
            <person name="Daum C."/>
            <person name="Ezra D."/>
            <person name="Gonzalez J.B."/>
            <person name="Henrissat B."/>
            <person name="Kuo A."/>
            <person name="Liang C."/>
            <person name="Lipzen A."/>
            <person name="Lutzoni F."/>
            <person name="Magnuson J."/>
            <person name="Mondo S."/>
            <person name="Nolan M."/>
            <person name="Ohm R."/>
            <person name="Pangilinan J."/>
            <person name="Park H.-J."/>
            <person name="Ramirez L."/>
            <person name="Alfaro M."/>
            <person name="Sun H."/>
            <person name="Tritt A."/>
            <person name="Yoshinaga Y."/>
            <person name="Zwiers L.-H."/>
            <person name="Turgeon B.G."/>
            <person name="Goodwin S.B."/>
            <person name="Spatafora J.W."/>
            <person name="Crous P.W."/>
            <person name="Grigoriev I.V."/>
        </authorList>
    </citation>
    <scope>NUCLEOTIDE SEQUENCE</scope>
    <source>
        <strain evidence="3 5">CBS 781.70</strain>
    </source>
</reference>
<proteinExistence type="inferred from homology"/>
<dbReference type="FunFam" id="3.40.30.10:FF:000093">
    <property type="entry name" value="Glutaredoxin 2"/>
    <property type="match status" value="1"/>
</dbReference>
<keyword evidence="4" id="KW-1185">Reference proteome</keyword>
<feature type="domain" description="Glutaredoxin" evidence="2">
    <location>
        <begin position="21"/>
        <end position="85"/>
    </location>
</feature>
<dbReference type="PANTHER" id="PTHR45694">
    <property type="entry name" value="GLUTAREDOXIN 2"/>
    <property type="match status" value="1"/>
</dbReference>
<dbReference type="GO" id="GO:0000324">
    <property type="term" value="C:fungal-type vacuole"/>
    <property type="evidence" value="ECO:0007669"/>
    <property type="project" value="TreeGrafter"/>
</dbReference>
<dbReference type="EMBL" id="ML975149">
    <property type="protein sequence ID" value="KAF1817408.1"/>
    <property type="molecule type" value="Genomic_DNA"/>
</dbReference>
<gene>
    <name evidence="3 5" type="ORF">P152DRAFT_453991</name>
</gene>
<dbReference type="InterPro" id="IPR036249">
    <property type="entry name" value="Thioredoxin-like_sf"/>
</dbReference>
<dbReference type="Pfam" id="PF00462">
    <property type="entry name" value="Glutaredoxin"/>
    <property type="match status" value="1"/>
</dbReference>
<dbReference type="GO" id="GO:0005801">
    <property type="term" value="C:cis-Golgi network"/>
    <property type="evidence" value="ECO:0007669"/>
    <property type="project" value="UniProtKB-ARBA"/>
</dbReference>
<dbReference type="GO" id="GO:0005796">
    <property type="term" value="C:Golgi lumen"/>
    <property type="evidence" value="ECO:0007669"/>
    <property type="project" value="TreeGrafter"/>
</dbReference>
<dbReference type="OrthoDB" id="423313at2759"/>
<reference evidence="5" key="2">
    <citation type="submission" date="2020-04" db="EMBL/GenBank/DDBJ databases">
        <authorList>
            <consortium name="NCBI Genome Project"/>
        </authorList>
    </citation>
    <scope>NUCLEOTIDE SEQUENCE</scope>
    <source>
        <strain evidence="5">CBS 781.70</strain>
    </source>
</reference>
<dbReference type="InterPro" id="IPR002109">
    <property type="entry name" value="Glutaredoxin"/>
</dbReference>
<dbReference type="GO" id="GO:0004362">
    <property type="term" value="F:glutathione-disulfide reductase (NADPH) activity"/>
    <property type="evidence" value="ECO:0007669"/>
    <property type="project" value="UniProtKB-ARBA"/>
</dbReference>
<comment type="similarity">
    <text evidence="1">Belongs to the glutaredoxin family. Monothiol subfamily.</text>
</comment>
<dbReference type="Gene3D" id="3.40.30.10">
    <property type="entry name" value="Glutaredoxin"/>
    <property type="match status" value="1"/>
</dbReference>
<evidence type="ECO:0000313" key="4">
    <source>
        <dbReference type="Proteomes" id="UP000504638"/>
    </source>
</evidence>
<dbReference type="AlphaFoldDB" id="A0A6G1GH58"/>
<dbReference type="CDD" id="cd03419">
    <property type="entry name" value="GRX_GRXh_1_2_like"/>
    <property type="match status" value="1"/>
</dbReference>
<dbReference type="PANTHER" id="PTHR45694:SF5">
    <property type="entry name" value="GLUTAREDOXIN 2"/>
    <property type="match status" value="1"/>
</dbReference>
<accession>A0A6G1GH58</accession>
<evidence type="ECO:0000313" key="3">
    <source>
        <dbReference type="EMBL" id="KAF1817408.1"/>
    </source>
</evidence>
<organism evidence="3">
    <name type="scientific">Eremomyces bilateralis CBS 781.70</name>
    <dbReference type="NCBI Taxonomy" id="1392243"/>
    <lineage>
        <taxon>Eukaryota</taxon>
        <taxon>Fungi</taxon>
        <taxon>Dikarya</taxon>
        <taxon>Ascomycota</taxon>
        <taxon>Pezizomycotina</taxon>
        <taxon>Dothideomycetes</taxon>
        <taxon>Dothideomycetes incertae sedis</taxon>
        <taxon>Eremomycetales</taxon>
        <taxon>Eremomycetaceae</taxon>
        <taxon>Eremomyces</taxon>
    </lineage>
</organism>
<dbReference type="Proteomes" id="UP000504638">
    <property type="component" value="Unplaced"/>
</dbReference>
<evidence type="ECO:0000256" key="1">
    <source>
        <dbReference type="ARBA" id="ARBA00009630"/>
    </source>
</evidence>
<dbReference type="GeneID" id="54419064"/>
<evidence type="ECO:0000313" key="5">
    <source>
        <dbReference type="RefSeq" id="XP_033539039.1"/>
    </source>
</evidence>
<protein>
    <submittedName>
        <fullName evidence="3 5">Glutaredoxin</fullName>
    </submittedName>
</protein>
<dbReference type="NCBIfam" id="TIGR02180">
    <property type="entry name" value="GRX_euk"/>
    <property type="match status" value="1"/>
</dbReference>
<dbReference type="PRINTS" id="PR00160">
    <property type="entry name" value="GLUTAREDOXIN"/>
</dbReference>
<reference evidence="5" key="3">
    <citation type="submission" date="2025-04" db="UniProtKB">
        <authorList>
            <consortium name="RefSeq"/>
        </authorList>
    </citation>
    <scope>IDENTIFICATION</scope>
    <source>
        <strain evidence="5">CBS 781.70</strain>
    </source>
</reference>
<dbReference type="GO" id="GO:0034599">
    <property type="term" value="P:cellular response to oxidative stress"/>
    <property type="evidence" value="ECO:0007669"/>
    <property type="project" value="TreeGrafter"/>
</dbReference>
<dbReference type="PROSITE" id="PS51354">
    <property type="entry name" value="GLUTAREDOXIN_2"/>
    <property type="match status" value="1"/>
</dbReference>
<sequence length="120" mass="13237">MTEEDVEVEAELNTILKKSPIIIFSKTYCHFSMNAKRIFGAYKIVPEPYIVELDEHPLGPKLQAKLGESTGRRTVPNILINGKSIGGGDDVAQLHEQGKLIETVKSMGGKRIMEATLVDV</sequence>
<name>A0A6G1GH58_9PEZI</name>